<dbReference type="PANTHER" id="PTHR11139">
    <property type="entry name" value="ATAXIA TELANGIECTASIA MUTATED ATM -RELATED"/>
    <property type="match status" value="1"/>
</dbReference>
<evidence type="ECO:0000256" key="15">
    <source>
        <dbReference type="ARBA" id="ARBA00048679"/>
    </source>
</evidence>
<evidence type="ECO:0000256" key="4">
    <source>
        <dbReference type="ARBA" id="ARBA00012513"/>
    </source>
</evidence>
<comment type="catalytic activity">
    <reaction evidence="15">
        <text>L-seryl-[protein] + ATP = O-phospho-L-seryl-[protein] + ADP + H(+)</text>
        <dbReference type="Rhea" id="RHEA:17989"/>
        <dbReference type="Rhea" id="RHEA-COMP:9863"/>
        <dbReference type="Rhea" id="RHEA-COMP:11604"/>
        <dbReference type="ChEBI" id="CHEBI:15378"/>
        <dbReference type="ChEBI" id="CHEBI:29999"/>
        <dbReference type="ChEBI" id="CHEBI:30616"/>
        <dbReference type="ChEBI" id="CHEBI:83421"/>
        <dbReference type="ChEBI" id="CHEBI:456216"/>
        <dbReference type="EC" id="2.7.11.1"/>
    </reaction>
</comment>
<evidence type="ECO:0000256" key="10">
    <source>
        <dbReference type="ARBA" id="ARBA00022840"/>
    </source>
</evidence>
<name>A0A9W4XYV2_9PLEO</name>
<evidence type="ECO:0000256" key="1">
    <source>
        <dbReference type="ARBA" id="ARBA00004123"/>
    </source>
</evidence>
<dbReference type="GO" id="GO:0004674">
    <property type="term" value="F:protein serine/threonine kinase activity"/>
    <property type="evidence" value="ECO:0007669"/>
    <property type="project" value="UniProtKB-KW"/>
</dbReference>
<comment type="similarity">
    <text evidence="2">Belongs to the PI3/PI4-kinase family. ATM subfamily.</text>
</comment>
<dbReference type="Gene3D" id="3.30.1010.10">
    <property type="entry name" value="Phosphatidylinositol 3-kinase Catalytic Subunit, Chain A, domain 4"/>
    <property type="match status" value="1"/>
</dbReference>
<dbReference type="Pfam" id="PF00454">
    <property type="entry name" value="PI3_PI4_kinase"/>
    <property type="match status" value="1"/>
</dbReference>
<evidence type="ECO:0000259" key="17">
    <source>
        <dbReference type="PROSITE" id="PS50290"/>
    </source>
</evidence>
<reference evidence="20" key="1">
    <citation type="submission" date="2023-01" db="EMBL/GenBank/DDBJ databases">
        <authorList>
            <person name="Van Ghelder C."/>
            <person name="Rancurel C."/>
        </authorList>
    </citation>
    <scope>NUCLEOTIDE SEQUENCE</scope>
    <source>
        <strain evidence="20">CNCM I-4278</strain>
    </source>
</reference>
<feature type="domain" description="FAT" evidence="18">
    <location>
        <begin position="1510"/>
        <end position="2088"/>
    </location>
</feature>
<dbReference type="InterPro" id="IPR011990">
    <property type="entry name" value="TPR-like_helical_dom_sf"/>
</dbReference>
<dbReference type="InterPro" id="IPR018936">
    <property type="entry name" value="PI3/4_kinase_CS"/>
</dbReference>
<evidence type="ECO:0000256" key="9">
    <source>
        <dbReference type="ARBA" id="ARBA00022777"/>
    </source>
</evidence>
<keyword evidence="8" id="KW-0227">DNA damage</keyword>
<dbReference type="PROSITE" id="PS51189">
    <property type="entry name" value="FAT"/>
    <property type="match status" value="1"/>
</dbReference>
<sequence length="2536" mass="284670">MARKGGNATQRQTNHPIHPGNNPSNNGGVPPPSTIPAQIIQSAANKDSRRAHNNGNGANIHSHHANSADKASFVDQVKEFLRKPELEDADDVCIAFAFTITNGGLDPLFAAAATVSLSTTDDPFSASSSSSAHLNEQGHVCLAALSSIFLQRSRLLLAPIQTDGGTTDAAPRPPLVVWLLPKLLGLLGLKSLAPIHEDVRSLLGTCVIALWRSADALHHVRGLLQMYRSCVESILSTATLNLSSYEPSFKVDLPCSSSIMQLWPDCQNLVALPEGLQRTITSPFQAIYIGFQLLQVLFPIGTDVLISHERLQPWGLDSTVSLWRCFQDWIAISATVSLRLELEATYLQLLETIALPRIDAEDSFSCSAKSAMVLMPALVSLLQYCCEPHCQEATQIRFAALFNHLRGVSNTIADDRPPGDKLFRLGHLIRDGLEPSIADFCRDTSMFVSLHRDLKLSLCLWTPAGDWPAEVEELRSHLCSDNEHVFLSEELNEDYLSLNAVKVFRDKNEKQSEPPAKRRKTLAEAGEGKQADAYQELVVLLNTSKSESPVLNLSGLDQTIRRKYSQMSSDKEESDQEQREILLAFSKIACAATQSLRSSGVRSGTWRDWNCSVCDEDGAQQDGTLKYWDAHSGNEAWVDAVAGMLAVIEQERFEQSAKSRILMAVAIGRVFNHLSCAEYLSLNSSLGEWLLKTLTRSLREARIAASRSLMSFLRNSVPKPVRDRNRKNTLAFFGELSERNSPGIQETLVMAYGQAARVCGQVERQIILGQLVNYLGHPNTVICGVAYNELSSLAYDLGISCKDMFQPYWRTIGFSVVDELLKKPQKAQYICDLIGTSIEQFLGDVHGDILAVLVLNKRKDILDRIAKARRTTVGDICMQPRVHLARILALLLCQKGGNVERQAMACLTAVESRFGEKELHDLVHQEPALVACEVLKLAAECGNDDKKLYYDGFSRVATLNDIGETSRDMKKSKSTGDALAQCEPNFISTHILGVMTEFSNVIENSTGNQPLSEQRRCVGAIKELIHLAAEDSCFALPQIRACLQSAMDTPDLCDQAFDVWTTLLVTLETEHMKTIIDQTFALIIHNWPSFSEESQMKAAKALETLRSQHNVTLQERIAYIPSLASIPVFSKLEGEMTRIRATVEPVVLFGIFGARCNDENTIVVRQALKELIPFLEEHQDKLHLSAIGQKPLPALATLSRSLLDACVRFAGKDMDIPRLCAQCLGIIGGLDPYRIETIREKKRILVLSNFQSADEGINFAAFMLENVIVNVFLTTTNPQSQGFLAYLMQELCKACGFKREMTTQTQRARYSQPSTAMQRWEKMPEPVRNVVTPFLSSRYSFRHKTDDAQVQYPIFTREISHGTWLRQFTYDLLLKAKEPNAQIIFNCVASVLRRQDLSIASFILPFAALSAVLDGKEEADIIVKELLNVLNTDLQTADQVEAANIKQCSENVFEIIDYFALWLHEKQKKRTETRVTAHKTGRGMTEKDETDFVVQVSKLEGVLHQIPAKIISKRAMECGSYTRALFHWEKYYREEQTKSEAVGEHFAKNDMLQHLQYIYAQIDEPDGVEGLSAHLQILNSEQQIMEDRKAGRWTAAQSWYELALAEKPKDPETQVNLLTCLKESGQYDAILNYVDGFHASDSISPNTLPFAAEAAWSSGRWDQLEKILNFPSHRSANASSDFNVGIGKALLSLKHRNEDQFKQNIDDLRGALTKSLTPTATDSLHASHDQLVKLHTLYELDAISGMSSYAKPVREAILDNLDRRLDIIGAYTSDKQYLLGVRRAAMTLSDIGFTKLDIASAWLTTASLLRKGDFTPAAFNAILHASQLGDDASKIEYSKMLWKEGHHRKAIQHIRGAIISNSFQTRDLKAMDPTVSVTTAVADGAQTPNRVKAHAQLLLAKWLDQAGQTNHNVLKEEYGKGIMMFPKWDKGHYYLGRYYLKIYETEKAMPPPKQTQVFVAGELTKLVVENFARSTVYGAKYYHQTIPKMITLWLDMGTEVINTQPKLPRDKELFQHKVNHLDVINKYIKRYANERMPAYPWYTALPQIISRISHPDKNVYDVLQNIILKVMAQYPQQGLWSLFALLHSTQDGRRQRGTIILQKLRDSGKRKGSHIDLRSLILHGQKLTDALLFACDTQVEPRASHVSLSRDLGFRMSLAPCALVVPIEAAMTPTLPSGNDSRTIRAHNPFPQETITISEFQDDVFVLSSLQRPRKLVVRGSDGRSYGLMCKPKDDLRKDQRLMEFNAMINRAFQRDTESTKRRLYIKTYAVTPLNEECGAIEWVEGLKPMRDIIIRLYRQKNINIDYNEIRVLLNEASSSPSKTPIFTHKILRKFPSVMSEWFLETFPEPEAWFAARLRYMRSCAVMSIVGHVLGLGDRHGENVLLEEGNGGTFHVDFNCLFDKGLTFEKPELVPFRLTHNMVDAMGPSGVEGPFRATSEITYSILRQHLDTLITILETFVHDPTTDFVGQRKKKRIPGVPETPREVLEMVRGKVEGEVRGESLKLSVEGYVEWLIAQARDPWRLAGMYIGWCAFF</sequence>
<dbReference type="Proteomes" id="UP001152607">
    <property type="component" value="Unassembled WGS sequence"/>
</dbReference>
<comment type="subcellular location">
    <subcellularLocation>
        <location evidence="1">Nucleus</location>
    </subcellularLocation>
</comment>
<dbReference type="InterPro" id="IPR000403">
    <property type="entry name" value="PI3/4_kinase_cat_dom"/>
</dbReference>
<comment type="subunit">
    <text evidence="3">Associates with DNA double-strand breaks.</text>
</comment>
<dbReference type="SMART" id="SM00146">
    <property type="entry name" value="PI3Kc"/>
    <property type="match status" value="1"/>
</dbReference>
<dbReference type="PROSITE" id="PS00916">
    <property type="entry name" value="PI3_4_KINASE_2"/>
    <property type="match status" value="1"/>
</dbReference>
<evidence type="ECO:0000256" key="14">
    <source>
        <dbReference type="ARBA" id="ARBA00047899"/>
    </source>
</evidence>
<evidence type="ECO:0000256" key="8">
    <source>
        <dbReference type="ARBA" id="ARBA00022763"/>
    </source>
</evidence>
<evidence type="ECO:0000256" key="7">
    <source>
        <dbReference type="ARBA" id="ARBA00022741"/>
    </source>
</evidence>
<dbReference type="Pfam" id="PF25030">
    <property type="entry name" value="M-HEAT_ATR"/>
    <property type="match status" value="1"/>
</dbReference>
<keyword evidence="10" id="KW-0067">ATP-binding</keyword>
<dbReference type="InterPro" id="IPR057564">
    <property type="entry name" value="HEAT_ATR"/>
</dbReference>
<keyword evidence="21" id="KW-1185">Reference proteome</keyword>
<feature type="region of interest" description="Disordered" evidence="16">
    <location>
        <begin position="507"/>
        <end position="527"/>
    </location>
</feature>
<gene>
    <name evidence="20" type="ORF">PDIGIT_LOCUS13732</name>
</gene>
<dbReference type="InterPro" id="IPR003151">
    <property type="entry name" value="PIK-rel_kinase_FAT"/>
</dbReference>
<dbReference type="Pfam" id="PF23593">
    <property type="entry name" value="HEAT_ATR"/>
    <property type="match status" value="1"/>
</dbReference>
<keyword evidence="5" id="KW-0723">Serine/threonine-protein kinase</keyword>
<dbReference type="OrthoDB" id="381190at2759"/>
<evidence type="ECO:0000256" key="12">
    <source>
        <dbReference type="ARBA" id="ARBA00023242"/>
    </source>
</evidence>
<dbReference type="SUPFAM" id="SSF48452">
    <property type="entry name" value="TPR-like"/>
    <property type="match status" value="1"/>
</dbReference>
<dbReference type="SUPFAM" id="SSF56112">
    <property type="entry name" value="Protein kinase-like (PK-like)"/>
    <property type="match status" value="1"/>
</dbReference>
<dbReference type="GO" id="GO:0000077">
    <property type="term" value="P:DNA damage checkpoint signaling"/>
    <property type="evidence" value="ECO:0007669"/>
    <property type="project" value="TreeGrafter"/>
</dbReference>
<evidence type="ECO:0000256" key="16">
    <source>
        <dbReference type="SAM" id="MobiDB-lite"/>
    </source>
</evidence>
<dbReference type="Gene3D" id="1.25.40.10">
    <property type="entry name" value="Tetratricopeptide repeat domain"/>
    <property type="match status" value="1"/>
</dbReference>
<dbReference type="SUPFAM" id="SSF48371">
    <property type="entry name" value="ARM repeat"/>
    <property type="match status" value="1"/>
</dbReference>
<dbReference type="GO" id="GO:0005694">
    <property type="term" value="C:chromosome"/>
    <property type="evidence" value="ECO:0007669"/>
    <property type="project" value="TreeGrafter"/>
</dbReference>
<dbReference type="EC" id="2.7.11.1" evidence="4"/>
<dbReference type="CDD" id="cd00892">
    <property type="entry name" value="PIKKc_ATR"/>
    <property type="match status" value="1"/>
</dbReference>
<evidence type="ECO:0000259" key="19">
    <source>
        <dbReference type="PROSITE" id="PS51190"/>
    </source>
</evidence>
<feature type="compositionally biased region" description="Low complexity" evidence="16">
    <location>
        <begin position="14"/>
        <end position="28"/>
    </location>
</feature>
<dbReference type="Pfam" id="PF08064">
    <property type="entry name" value="UME"/>
    <property type="match status" value="1"/>
</dbReference>
<dbReference type="InterPro" id="IPR056802">
    <property type="entry name" value="ATR-like_M-HEAT"/>
</dbReference>
<dbReference type="InterPro" id="IPR014009">
    <property type="entry name" value="PIK_FAT"/>
</dbReference>
<dbReference type="PROSITE" id="PS51190">
    <property type="entry name" value="FATC"/>
    <property type="match status" value="1"/>
</dbReference>
<evidence type="ECO:0000256" key="11">
    <source>
        <dbReference type="ARBA" id="ARBA00023204"/>
    </source>
</evidence>
<proteinExistence type="inferred from homology"/>
<keyword evidence="12" id="KW-0539">Nucleus</keyword>
<dbReference type="InterPro" id="IPR011009">
    <property type="entry name" value="Kinase-like_dom_sf"/>
</dbReference>
<evidence type="ECO:0000313" key="21">
    <source>
        <dbReference type="Proteomes" id="UP001152607"/>
    </source>
</evidence>
<keyword evidence="11" id="KW-0234">DNA repair</keyword>
<keyword evidence="9" id="KW-0418">Kinase</keyword>
<dbReference type="GO" id="GO:0000723">
    <property type="term" value="P:telomere maintenance"/>
    <property type="evidence" value="ECO:0007669"/>
    <property type="project" value="TreeGrafter"/>
</dbReference>
<evidence type="ECO:0000313" key="20">
    <source>
        <dbReference type="EMBL" id="CAI6340552.1"/>
    </source>
</evidence>
<evidence type="ECO:0000256" key="5">
    <source>
        <dbReference type="ARBA" id="ARBA00022527"/>
    </source>
</evidence>
<dbReference type="Pfam" id="PF02260">
    <property type="entry name" value="FATC"/>
    <property type="match status" value="1"/>
</dbReference>
<dbReference type="GO" id="GO:0005524">
    <property type="term" value="F:ATP binding"/>
    <property type="evidence" value="ECO:0007669"/>
    <property type="project" value="UniProtKB-KW"/>
</dbReference>
<feature type="compositionally biased region" description="Polar residues" evidence="16">
    <location>
        <begin position="35"/>
        <end position="45"/>
    </location>
</feature>
<dbReference type="InterPro" id="IPR036940">
    <property type="entry name" value="PI3/4_kinase_cat_sf"/>
</dbReference>
<dbReference type="EMBL" id="CAOQHR010000010">
    <property type="protein sequence ID" value="CAI6340552.1"/>
    <property type="molecule type" value="Genomic_DNA"/>
</dbReference>
<dbReference type="SMART" id="SM00802">
    <property type="entry name" value="UME"/>
    <property type="match status" value="1"/>
</dbReference>
<accession>A0A9W4XYV2</accession>
<evidence type="ECO:0000256" key="3">
    <source>
        <dbReference type="ARBA" id="ARBA00011370"/>
    </source>
</evidence>
<dbReference type="Pfam" id="PF02259">
    <property type="entry name" value="FAT"/>
    <property type="match status" value="1"/>
</dbReference>
<comment type="function">
    <text evidence="13">Serine/threonine protein kinase which activates checkpoint signaling upon genotoxic stresses such as ionizing radiation (IR), ultraviolet light (UV), or DNA replication stalling, thereby acting as a DNA damage sensor. Recognizes the substrate consensus sequence [ST]-Q. Phosphorylates histone H2A to form H2AS128ph (gamma-H2A) at sites of DNA damage, involved in the regulation of DNA damage response mechanism. Required for the control of telomere length and genome stability.</text>
</comment>
<evidence type="ECO:0000256" key="2">
    <source>
        <dbReference type="ARBA" id="ARBA00010769"/>
    </source>
</evidence>
<dbReference type="PROSITE" id="PS50290">
    <property type="entry name" value="PI3_4_KINASE_3"/>
    <property type="match status" value="1"/>
</dbReference>
<evidence type="ECO:0000259" key="18">
    <source>
        <dbReference type="PROSITE" id="PS51189"/>
    </source>
</evidence>
<evidence type="ECO:0000256" key="13">
    <source>
        <dbReference type="ARBA" id="ARBA00025079"/>
    </source>
</evidence>
<organism evidence="20 21">
    <name type="scientific">Periconia digitata</name>
    <dbReference type="NCBI Taxonomy" id="1303443"/>
    <lineage>
        <taxon>Eukaryota</taxon>
        <taxon>Fungi</taxon>
        <taxon>Dikarya</taxon>
        <taxon>Ascomycota</taxon>
        <taxon>Pezizomycotina</taxon>
        <taxon>Dothideomycetes</taxon>
        <taxon>Pleosporomycetidae</taxon>
        <taxon>Pleosporales</taxon>
        <taxon>Massarineae</taxon>
        <taxon>Periconiaceae</taxon>
        <taxon>Periconia</taxon>
    </lineage>
</organism>
<feature type="domain" description="PI3K/PI4K catalytic" evidence="17">
    <location>
        <begin position="2200"/>
        <end position="2509"/>
    </location>
</feature>
<comment type="catalytic activity">
    <reaction evidence="14">
        <text>L-threonyl-[protein] + ATP = O-phospho-L-threonyl-[protein] + ADP + H(+)</text>
        <dbReference type="Rhea" id="RHEA:46608"/>
        <dbReference type="Rhea" id="RHEA-COMP:11060"/>
        <dbReference type="Rhea" id="RHEA-COMP:11605"/>
        <dbReference type="ChEBI" id="CHEBI:15378"/>
        <dbReference type="ChEBI" id="CHEBI:30013"/>
        <dbReference type="ChEBI" id="CHEBI:30616"/>
        <dbReference type="ChEBI" id="CHEBI:61977"/>
        <dbReference type="ChEBI" id="CHEBI:456216"/>
        <dbReference type="EC" id="2.7.11.1"/>
    </reaction>
</comment>
<dbReference type="GO" id="GO:0005634">
    <property type="term" value="C:nucleus"/>
    <property type="evidence" value="ECO:0007669"/>
    <property type="project" value="UniProtKB-SubCell"/>
</dbReference>
<protein>
    <recommendedName>
        <fullName evidence="4">non-specific serine/threonine protein kinase</fullName>
        <ecNumber evidence="4">2.7.11.1</ecNumber>
    </recommendedName>
</protein>
<dbReference type="InterPro" id="IPR012993">
    <property type="entry name" value="UME"/>
</dbReference>
<evidence type="ECO:0000256" key="6">
    <source>
        <dbReference type="ARBA" id="ARBA00022679"/>
    </source>
</evidence>
<dbReference type="InterPro" id="IPR003152">
    <property type="entry name" value="FATC_dom"/>
</dbReference>
<dbReference type="SMART" id="SM01343">
    <property type="entry name" value="FATC"/>
    <property type="match status" value="1"/>
</dbReference>
<keyword evidence="6" id="KW-0808">Transferase</keyword>
<dbReference type="GO" id="GO:0006281">
    <property type="term" value="P:DNA repair"/>
    <property type="evidence" value="ECO:0007669"/>
    <property type="project" value="UniProtKB-KW"/>
</dbReference>
<comment type="caution">
    <text evidence="20">The sequence shown here is derived from an EMBL/GenBank/DDBJ whole genome shotgun (WGS) entry which is preliminary data.</text>
</comment>
<feature type="compositionally biased region" description="Basic and acidic residues" evidence="16">
    <location>
        <begin position="507"/>
        <end position="516"/>
    </location>
</feature>
<dbReference type="FunFam" id="1.10.1070.11:FF:000031">
    <property type="entry name" value="Phosphatidyl inositol 3-kinase"/>
    <property type="match status" value="1"/>
</dbReference>
<dbReference type="InterPro" id="IPR016024">
    <property type="entry name" value="ARM-type_fold"/>
</dbReference>
<dbReference type="InterPro" id="IPR050517">
    <property type="entry name" value="DDR_Repair_Kinase"/>
</dbReference>
<feature type="region of interest" description="Disordered" evidence="16">
    <location>
        <begin position="1"/>
        <end position="69"/>
    </location>
</feature>
<feature type="domain" description="FATC" evidence="19">
    <location>
        <begin position="2504"/>
        <end position="2536"/>
    </location>
</feature>
<keyword evidence="7" id="KW-0547">Nucleotide-binding</keyword>
<dbReference type="Gene3D" id="1.10.1070.11">
    <property type="entry name" value="Phosphatidylinositol 3-/4-kinase, catalytic domain"/>
    <property type="match status" value="1"/>
</dbReference>
<dbReference type="PANTHER" id="PTHR11139:SF125">
    <property type="entry name" value="SERINE_THREONINE-PROTEIN KINASE MEC1"/>
    <property type="match status" value="1"/>
</dbReference>